<sequence>MRLLWMIPAALAAALSLPACTTLSNPAQVSQHHVMGNIWERTEVWPWESNPMRVKEGLSDSAGGFCADRKMGMQPLDSVLIQPEKDAAGKLTRGAGAKLRFRCIETFNTD</sequence>
<dbReference type="EMBL" id="JAKZJU020000001">
    <property type="protein sequence ID" value="MDL2059573.1"/>
    <property type="molecule type" value="Genomic_DNA"/>
</dbReference>
<feature type="signal peptide" evidence="1">
    <location>
        <begin position="1"/>
        <end position="21"/>
    </location>
</feature>
<organism evidence="2 3">
    <name type="scientific">Mesosutterella faecium</name>
    <dbReference type="NCBI Taxonomy" id="2925194"/>
    <lineage>
        <taxon>Bacteria</taxon>
        <taxon>Pseudomonadati</taxon>
        <taxon>Pseudomonadota</taxon>
        <taxon>Betaproteobacteria</taxon>
        <taxon>Burkholderiales</taxon>
        <taxon>Sutterellaceae</taxon>
        <taxon>Mesosutterella</taxon>
    </lineage>
</organism>
<gene>
    <name evidence="2" type="ORF">MUN46_006480</name>
</gene>
<dbReference type="Proteomes" id="UP001165481">
    <property type="component" value="Unassembled WGS sequence"/>
</dbReference>
<evidence type="ECO:0000313" key="3">
    <source>
        <dbReference type="Proteomes" id="UP001165481"/>
    </source>
</evidence>
<accession>A0ABT7IMH9</accession>
<evidence type="ECO:0000256" key="1">
    <source>
        <dbReference type="SAM" id="SignalP"/>
    </source>
</evidence>
<name>A0ABT7IMH9_9BURK</name>
<dbReference type="RefSeq" id="WP_243377093.1">
    <property type="nucleotide sequence ID" value="NZ_JAKZJU020000001.1"/>
</dbReference>
<reference evidence="2" key="1">
    <citation type="submission" date="2023-03" db="EMBL/GenBank/DDBJ databases">
        <title>Mesosutterella sp. nov. isolated from porcine feces.</title>
        <authorList>
            <person name="Yu S."/>
        </authorList>
    </citation>
    <scope>NUCLEOTIDE SEQUENCE</scope>
    <source>
        <strain evidence="2">AGMB02718</strain>
    </source>
</reference>
<protein>
    <recommendedName>
        <fullName evidence="4">Lipoprotein</fullName>
    </recommendedName>
</protein>
<proteinExistence type="predicted"/>
<comment type="caution">
    <text evidence="2">The sequence shown here is derived from an EMBL/GenBank/DDBJ whole genome shotgun (WGS) entry which is preliminary data.</text>
</comment>
<evidence type="ECO:0008006" key="4">
    <source>
        <dbReference type="Google" id="ProtNLM"/>
    </source>
</evidence>
<evidence type="ECO:0000313" key="2">
    <source>
        <dbReference type="EMBL" id="MDL2059573.1"/>
    </source>
</evidence>
<keyword evidence="3" id="KW-1185">Reference proteome</keyword>
<feature type="chain" id="PRO_5046469712" description="Lipoprotein" evidence="1">
    <location>
        <begin position="22"/>
        <end position="110"/>
    </location>
</feature>
<keyword evidence="1" id="KW-0732">Signal</keyword>